<dbReference type="Proteomes" id="UP000683442">
    <property type="component" value="Chromosome"/>
</dbReference>
<keyword evidence="4" id="KW-1185">Reference proteome</keyword>
<evidence type="ECO:0000256" key="2">
    <source>
        <dbReference type="ARBA" id="ARBA00023239"/>
    </source>
</evidence>
<sequence length="270" mass="29360">MSLPEKVVESINDAVNVCRDGNVGWVILNRPKQINAINDEIRVGVPEALEQFEKDKEIRVIVIRGEGERGLCAGADIKERRGPENSLQVRKRMECARWIESIDQTTKPVIVAIHGYCMGGGLELALACDIRYASPNAVMALPETGLGLIPGGGGTQRLSRVVAPGHALDMLLSGDRLDAARARSIGLVTRVAETQESLLQEVSELAQKIAMKPPLATTYVKRAARASLELELKRGLDLELDLFALLAPTEDAREAASAFSERRSPNFIGE</sequence>
<evidence type="ECO:0000313" key="4">
    <source>
        <dbReference type="Proteomes" id="UP000683442"/>
    </source>
</evidence>
<dbReference type="RefSeq" id="WP_014575643.1">
    <property type="nucleotide sequence ID" value="NZ_CP076686.1"/>
</dbReference>
<dbReference type="InterPro" id="IPR029045">
    <property type="entry name" value="ClpP/crotonase-like_dom_sf"/>
</dbReference>
<dbReference type="PANTHER" id="PTHR11941">
    <property type="entry name" value="ENOYL-COA HYDRATASE-RELATED"/>
    <property type="match status" value="1"/>
</dbReference>
<protein>
    <submittedName>
        <fullName evidence="3">Enoyl-CoA hydratase/isomerase family protein</fullName>
    </submittedName>
</protein>
<dbReference type="InterPro" id="IPR001753">
    <property type="entry name" value="Enoyl-CoA_hydra/iso"/>
</dbReference>
<dbReference type="Gene3D" id="3.90.226.10">
    <property type="entry name" value="2-enoyl-CoA Hydratase, Chain A, domain 1"/>
    <property type="match status" value="1"/>
</dbReference>
<name>A0ABX8IMA4_9GAMM</name>
<dbReference type="PANTHER" id="PTHR11941:SF54">
    <property type="entry name" value="ENOYL-COA HYDRATASE, MITOCHONDRIAL"/>
    <property type="match status" value="1"/>
</dbReference>
<dbReference type="GeneID" id="78558616"/>
<organism evidence="3 4">
    <name type="scientific">Marinobacter adhaerens</name>
    <dbReference type="NCBI Taxonomy" id="1033846"/>
    <lineage>
        <taxon>Bacteria</taxon>
        <taxon>Pseudomonadati</taxon>
        <taxon>Pseudomonadota</taxon>
        <taxon>Gammaproteobacteria</taxon>
        <taxon>Pseudomonadales</taxon>
        <taxon>Marinobacteraceae</taxon>
        <taxon>Marinobacter</taxon>
    </lineage>
</organism>
<proteinExistence type="inferred from homology"/>
<dbReference type="Gene3D" id="1.10.12.10">
    <property type="entry name" value="Lyase 2-enoyl-coa Hydratase, Chain A, domain 2"/>
    <property type="match status" value="1"/>
</dbReference>
<evidence type="ECO:0000256" key="1">
    <source>
        <dbReference type="ARBA" id="ARBA00005254"/>
    </source>
</evidence>
<reference evidence="3 4" key="1">
    <citation type="submission" date="2021-06" db="EMBL/GenBank/DDBJ databases">
        <title>Microbial metabolic specificity influences pelagic lipid remineralization.</title>
        <authorList>
            <person name="Behrendt L."/>
            <person name="Hunter J.E."/>
            <person name="Alcolombri U."/>
            <person name="Smriga S."/>
            <person name="Mincer T."/>
            <person name="Lowenstein D.P."/>
            <person name="Peaudecerf F.J."/>
            <person name="Fernandez V.I."/>
            <person name="Fredricks H."/>
            <person name="Almblad H."/>
            <person name="Harrison J.J."/>
            <person name="Stocker R."/>
            <person name="Van Mooy B.A.S."/>
        </authorList>
    </citation>
    <scope>NUCLEOTIDE SEQUENCE [LARGE SCALE GENOMIC DNA]</scope>
    <source>
        <strain evidence="3 4">HP15-B</strain>
    </source>
</reference>
<evidence type="ECO:0000313" key="3">
    <source>
        <dbReference type="EMBL" id="QWV13826.1"/>
    </source>
</evidence>
<dbReference type="EMBL" id="CP076686">
    <property type="protein sequence ID" value="QWV13826.1"/>
    <property type="molecule type" value="Genomic_DNA"/>
</dbReference>
<dbReference type="Pfam" id="PF00378">
    <property type="entry name" value="ECH_1"/>
    <property type="match status" value="1"/>
</dbReference>
<comment type="similarity">
    <text evidence="1">Belongs to the enoyl-CoA hydratase/isomerase family.</text>
</comment>
<accession>A0ABX8IMA4</accession>
<keyword evidence="2" id="KW-0456">Lyase</keyword>
<dbReference type="InterPro" id="IPR014748">
    <property type="entry name" value="Enoyl-CoA_hydra_C"/>
</dbReference>
<dbReference type="SUPFAM" id="SSF52096">
    <property type="entry name" value="ClpP/crotonase"/>
    <property type="match status" value="1"/>
</dbReference>
<gene>
    <name evidence="3" type="ORF">KQ249_04180</name>
</gene>
<dbReference type="CDD" id="cd06558">
    <property type="entry name" value="crotonase-like"/>
    <property type="match status" value="1"/>
</dbReference>